<proteinExistence type="predicted"/>
<evidence type="ECO:0000256" key="1">
    <source>
        <dbReference type="SAM" id="Phobius"/>
    </source>
</evidence>
<keyword evidence="1" id="KW-0812">Transmembrane</keyword>
<feature type="transmembrane region" description="Helical" evidence="1">
    <location>
        <begin position="42"/>
        <end position="63"/>
    </location>
</feature>
<gene>
    <name evidence="2" type="ORF">ACFYG5_07050</name>
</gene>
<keyword evidence="1" id="KW-0472">Membrane</keyword>
<sequence>MSWLKSIFREIFGLFVDDGSFAIAILVWLALLWLALPHLPIPAVWHGVILFAGLIAILIESALRRARQR</sequence>
<accession>A0AB74UX77</accession>
<reference evidence="2" key="1">
    <citation type="submission" date="2024-10" db="EMBL/GenBank/DDBJ databases">
        <authorList>
            <person name="Lesea H.P."/>
            <person name="Kuehl J.V."/>
            <person name="Chandonia J.-M."/>
        </authorList>
    </citation>
    <scope>NUCLEOTIDE SEQUENCE</scope>
    <source>
        <strain evidence="2">FW102-FHT14D07</strain>
    </source>
</reference>
<keyword evidence="1" id="KW-1133">Transmembrane helix</keyword>
<evidence type="ECO:0000313" key="2">
    <source>
        <dbReference type="EMBL" id="XIA19877.1"/>
    </source>
</evidence>
<protein>
    <submittedName>
        <fullName evidence="2">Uncharacterized protein</fullName>
    </submittedName>
</protein>
<dbReference type="GeneID" id="72426814"/>
<name>A0AB74UX77_9GAMM</name>
<feature type="transmembrane region" description="Helical" evidence="1">
    <location>
        <begin position="12"/>
        <end position="36"/>
    </location>
</feature>
<dbReference type="AlphaFoldDB" id="A0AB74UX77"/>
<dbReference type="EMBL" id="CP170721">
    <property type="protein sequence ID" value="XIA19877.1"/>
    <property type="molecule type" value="Genomic_DNA"/>
</dbReference>
<dbReference type="RefSeq" id="WP_027492550.1">
    <property type="nucleotide sequence ID" value="NZ_CP170721.1"/>
</dbReference>
<organism evidence="2">
    <name type="scientific">Rhodanobacter sp. FW102-FHT14D07</name>
    <dbReference type="NCBI Taxonomy" id="3351462"/>
    <lineage>
        <taxon>Bacteria</taxon>
        <taxon>Pseudomonadati</taxon>
        <taxon>Pseudomonadota</taxon>
        <taxon>Gammaproteobacteria</taxon>
        <taxon>Lysobacterales</taxon>
        <taxon>Rhodanobacteraceae</taxon>
        <taxon>Rhodanobacter</taxon>
    </lineage>
</organism>